<comment type="caution">
    <text evidence="1">The sequence shown here is derived from an EMBL/GenBank/DDBJ whole genome shotgun (WGS) entry which is preliminary data.</text>
</comment>
<accession>A0A8X6LUR0</accession>
<evidence type="ECO:0000313" key="1">
    <source>
        <dbReference type="EMBL" id="GFR21382.1"/>
    </source>
</evidence>
<proteinExistence type="predicted"/>
<protein>
    <submittedName>
        <fullName evidence="1">Uncharacterized protein</fullName>
    </submittedName>
</protein>
<reference evidence="1" key="1">
    <citation type="submission" date="2020-07" db="EMBL/GenBank/DDBJ databases">
        <title>Multicomponent nature underlies the extraordinary mechanical properties of spider dragline silk.</title>
        <authorList>
            <person name="Kono N."/>
            <person name="Nakamura H."/>
            <person name="Mori M."/>
            <person name="Yoshida Y."/>
            <person name="Ohtoshi R."/>
            <person name="Malay A.D."/>
            <person name="Moran D.A.P."/>
            <person name="Tomita M."/>
            <person name="Numata K."/>
            <person name="Arakawa K."/>
        </authorList>
    </citation>
    <scope>NUCLEOTIDE SEQUENCE</scope>
</reference>
<dbReference type="Proteomes" id="UP000887116">
    <property type="component" value="Unassembled WGS sequence"/>
</dbReference>
<sequence length="135" mass="15485">MRLDRKKDTNFRHVFEQPPFESVQEVPLASQVSIEAHPIVISRYPETNRYYFYFLKPLLVYVLIEIERTKRDSPFGPDKGHSVSRLASQRVNEIAGDQHSRSAQPCMTVNGHFAFPSAKLNTLTMSSRTVFGTEP</sequence>
<evidence type="ECO:0000313" key="2">
    <source>
        <dbReference type="Proteomes" id="UP000887116"/>
    </source>
</evidence>
<gene>
    <name evidence="1" type="ORF">TNCT_226871</name>
</gene>
<keyword evidence="2" id="KW-1185">Reference proteome</keyword>
<name>A0A8X6LUR0_TRICU</name>
<dbReference type="AlphaFoldDB" id="A0A8X6LUR0"/>
<dbReference type="EMBL" id="BMAO01028020">
    <property type="protein sequence ID" value="GFR21382.1"/>
    <property type="molecule type" value="Genomic_DNA"/>
</dbReference>
<organism evidence="1 2">
    <name type="scientific">Trichonephila clavata</name>
    <name type="common">Joro spider</name>
    <name type="synonym">Nephila clavata</name>
    <dbReference type="NCBI Taxonomy" id="2740835"/>
    <lineage>
        <taxon>Eukaryota</taxon>
        <taxon>Metazoa</taxon>
        <taxon>Ecdysozoa</taxon>
        <taxon>Arthropoda</taxon>
        <taxon>Chelicerata</taxon>
        <taxon>Arachnida</taxon>
        <taxon>Araneae</taxon>
        <taxon>Araneomorphae</taxon>
        <taxon>Entelegynae</taxon>
        <taxon>Araneoidea</taxon>
        <taxon>Nephilidae</taxon>
        <taxon>Trichonephila</taxon>
    </lineage>
</organism>